<keyword evidence="2" id="KW-1185">Reference proteome</keyword>
<gene>
    <name evidence="1" type="ORF">SKC38_08505</name>
</gene>
<accession>A0ABW6CZ85</accession>
<organism evidence="1 2">
    <name type="scientific">Aquirufa echingensis</name>
    <dbReference type="NCBI Taxonomy" id="3096516"/>
    <lineage>
        <taxon>Bacteria</taxon>
        <taxon>Pseudomonadati</taxon>
        <taxon>Bacteroidota</taxon>
        <taxon>Cytophagia</taxon>
        <taxon>Cytophagales</taxon>
        <taxon>Flectobacillaceae</taxon>
        <taxon>Aquirufa</taxon>
    </lineage>
</organism>
<reference evidence="1 2" key="1">
    <citation type="submission" date="2024-03" db="EMBL/GenBank/DDBJ databases">
        <title>Aquirufa genome sequencing.</title>
        <authorList>
            <person name="Pitt A."/>
            <person name="Hahn M.W."/>
        </authorList>
    </citation>
    <scope>NUCLEOTIDE SEQUENCE [LARGE SCALE GENOMIC DNA]</scope>
    <source>
        <strain evidence="1 2">PLAD-142S6K</strain>
    </source>
</reference>
<dbReference type="EMBL" id="JBBKYA010000004">
    <property type="protein sequence ID" value="MFD3276262.1"/>
    <property type="molecule type" value="Genomic_DNA"/>
</dbReference>
<sequence length="308" mass="36309">MKKNPYIIFGIIILCLCQVKTTQANSIRSDSLPEVIVKGKRIGYSKLVKDCYTNFRRITSHDFSQEFTGFSVLTRNEKSQFELRGRILVNFNDYQNLNYIMLAKQNKYTQNKRESKKENLTLNPMNFLNKLELKEVKSVIKSRGYQFKAIVENDEFVELIFFPNNPVFQSQEQILNLKNIEELETEDAKRFYYFGTLKINKRDLAFESIDIHLTKSKKNTTVSLINNFKALDKYQINSEHCHLLFSKNKQFYQLKSIDFKTEWQQIDLGQTKELGKFQSIAHFDNSPLSKTVFDSIRYDLYTICHQAN</sequence>
<evidence type="ECO:0000313" key="2">
    <source>
        <dbReference type="Proteomes" id="UP001598114"/>
    </source>
</evidence>
<comment type="caution">
    <text evidence="1">The sequence shown here is derived from an EMBL/GenBank/DDBJ whole genome shotgun (WGS) entry which is preliminary data.</text>
</comment>
<name>A0ABW6CZ85_9BACT</name>
<dbReference type="Proteomes" id="UP001598114">
    <property type="component" value="Unassembled WGS sequence"/>
</dbReference>
<protein>
    <submittedName>
        <fullName evidence="1">Uncharacterized protein</fullName>
    </submittedName>
</protein>
<proteinExistence type="predicted"/>
<dbReference type="RefSeq" id="WP_377976712.1">
    <property type="nucleotide sequence ID" value="NZ_JBBKYA010000004.1"/>
</dbReference>
<evidence type="ECO:0000313" key="1">
    <source>
        <dbReference type="EMBL" id="MFD3276262.1"/>
    </source>
</evidence>